<keyword evidence="4" id="KW-1185">Reference proteome</keyword>
<gene>
    <name evidence="3" type="ORF">P5G59_10570</name>
</gene>
<evidence type="ECO:0000259" key="2">
    <source>
        <dbReference type="Pfam" id="PF04471"/>
    </source>
</evidence>
<dbReference type="InterPro" id="IPR011335">
    <property type="entry name" value="Restrct_endonuc-II-like"/>
</dbReference>
<dbReference type="InterPro" id="IPR007560">
    <property type="entry name" value="Restrct_endonuc_IV_Mrr"/>
</dbReference>
<name>A0ABT8IZX0_9MICO</name>
<dbReference type="Pfam" id="PF04471">
    <property type="entry name" value="Mrr_cat"/>
    <property type="match status" value="1"/>
</dbReference>
<comment type="caution">
    <text evidence="3">The sequence shown here is derived from an EMBL/GenBank/DDBJ whole genome shotgun (WGS) entry which is preliminary data.</text>
</comment>
<dbReference type="Proteomes" id="UP001174210">
    <property type="component" value="Unassembled WGS sequence"/>
</dbReference>
<dbReference type="SUPFAM" id="SSF52980">
    <property type="entry name" value="Restriction endonuclease-like"/>
    <property type="match status" value="1"/>
</dbReference>
<dbReference type="EC" id="3.1.21.-" evidence="3"/>
<dbReference type="GO" id="GO:0004519">
    <property type="term" value="F:endonuclease activity"/>
    <property type="evidence" value="ECO:0007669"/>
    <property type="project" value="UniProtKB-KW"/>
</dbReference>
<keyword evidence="3" id="KW-0255">Endonuclease</keyword>
<keyword evidence="1" id="KW-0175">Coiled coil</keyword>
<accession>A0ABT8IZX0</accession>
<evidence type="ECO:0000313" key="3">
    <source>
        <dbReference type="EMBL" id="MDN4597584.1"/>
    </source>
</evidence>
<evidence type="ECO:0000313" key="4">
    <source>
        <dbReference type="Proteomes" id="UP001174210"/>
    </source>
</evidence>
<organism evidence="3 4">
    <name type="scientific">Leifsonia virtsii</name>
    <dbReference type="NCBI Taxonomy" id="3035915"/>
    <lineage>
        <taxon>Bacteria</taxon>
        <taxon>Bacillati</taxon>
        <taxon>Actinomycetota</taxon>
        <taxon>Actinomycetes</taxon>
        <taxon>Micrococcales</taxon>
        <taxon>Microbacteriaceae</taxon>
        <taxon>Leifsonia</taxon>
    </lineage>
</organism>
<keyword evidence="3" id="KW-0378">Hydrolase</keyword>
<feature type="domain" description="Restriction endonuclease type IV Mrr" evidence="2">
    <location>
        <begin position="359"/>
        <end position="454"/>
    </location>
</feature>
<sequence>MHYEDFVEIYREAGERTGAIWVRGEPRPDLALTMVVYLTTTYEYSSAMKTLETRRDLGVPREPAKALMAEFEAAAHAAAVTDEATAEANARAFAIELAERSAEGTLREEYRAVVARLGEEPVITREAAARYLEYYKHADLNSGILQQAVEARARARREISAEAVALTERLSAEPNLVLSRVEGELLAGEVGRLIGPLLGASRYEERPKALTQALAIVKTVVVDRAEGWREFNVVSESWRDLDPGEVAERAAEAALRDARYHYLRDFPAGGALPSDPRKAEAEAERRIALRKEHTDTALRTALQLLEPWASALNARLAAVADEQRRRIEAAEAELAARQETLSAAPRPPMPPAQEFGVSARGAELWCQQALLALGIHDAVVTRQSADGGQDIYSDAHRLSVSVKNYAGTVDVIACREIFGVAVAQGRRALLMTSGGLTRDAESFCLAAPVAVIHYDVAAALLRGLNDLGRVLVDAGAPAMEQWPPSGAAGITPFAHLAPSGRP</sequence>
<dbReference type="RefSeq" id="WP_301218686.1">
    <property type="nucleotide sequence ID" value="NZ_JAROCB010000002.1"/>
</dbReference>
<dbReference type="EMBL" id="JAROCB010000002">
    <property type="protein sequence ID" value="MDN4597584.1"/>
    <property type="molecule type" value="Genomic_DNA"/>
</dbReference>
<reference evidence="3" key="1">
    <citation type="submission" date="2023-03" db="EMBL/GenBank/DDBJ databases">
        <title>MT1 and MT2 Draft Genomes of Novel Species.</title>
        <authorList>
            <person name="Venkateswaran K."/>
        </authorList>
    </citation>
    <scope>NUCLEOTIDE SEQUENCE</scope>
    <source>
        <strain evidence="3">F6_8S_P_1A</strain>
    </source>
</reference>
<dbReference type="GO" id="GO:0016787">
    <property type="term" value="F:hydrolase activity"/>
    <property type="evidence" value="ECO:0007669"/>
    <property type="project" value="UniProtKB-KW"/>
</dbReference>
<evidence type="ECO:0000256" key="1">
    <source>
        <dbReference type="SAM" id="Coils"/>
    </source>
</evidence>
<protein>
    <submittedName>
        <fullName evidence="3">Restriction endonuclease</fullName>
        <ecNumber evidence="3">3.1.21.-</ecNumber>
    </submittedName>
</protein>
<keyword evidence="3" id="KW-0540">Nuclease</keyword>
<proteinExistence type="predicted"/>
<feature type="coiled-coil region" evidence="1">
    <location>
        <begin position="313"/>
        <end position="340"/>
    </location>
</feature>